<evidence type="ECO:0000313" key="2">
    <source>
        <dbReference type="EMBL" id="SHH63561.1"/>
    </source>
</evidence>
<protein>
    <submittedName>
        <fullName evidence="2">Uncharacterized protein</fullName>
    </submittedName>
</protein>
<accession>A0A1M5UKT2</accession>
<evidence type="ECO:0000256" key="1">
    <source>
        <dbReference type="SAM" id="Phobius"/>
    </source>
</evidence>
<dbReference type="AlphaFoldDB" id="A0A1M5UKT2"/>
<name>A0A1M5UKT2_9BRAD</name>
<feature type="transmembrane region" description="Helical" evidence="1">
    <location>
        <begin position="141"/>
        <end position="161"/>
    </location>
</feature>
<dbReference type="EMBL" id="LT670818">
    <property type="protein sequence ID" value="SHH63561.1"/>
    <property type="molecule type" value="Genomic_DNA"/>
</dbReference>
<feature type="transmembrane region" description="Helical" evidence="1">
    <location>
        <begin position="102"/>
        <end position="120"/>
    </location>
</feature>
<organism evidence="2 3">
    <name type="scientific">Bradyrhizobium erythrophlei</name>
    <dbReference type="NCBI Taxonomy" id="1437360"/>
    <lineage>
        <taxon>Bacteria</taxon>
        <taxon>Pseudomonadati</taxon>
        <taxon>Pseudomonadota</taxon>
        <taxon>Alphaproteobacteria</taxon>
        <taxon>Hyphomicrobiales</taxon>
        <taxon>Nitrobacteraceae</taxon>
        <taxon>Bradyrhizobium</taxon>
    </lineage>
</organism>
<feature type="transmembrane region" description="Helical" evidence="1">
    <location>
        <begin position="173"/>
        <end position="191"/>
    </location>
</feature>
<sequence>MTSPARLKQSRSLRLYARLLELYPPSFLQRHRAEMLQNFADLEDAAESKAKLWLLIGKDLAMSLLSHFFGSRLGHYVIAVLVTWMLIFAIGYFFYGPTPGRPALHAFAGFLPGMLAMYFATRLYGTPHNNISHFFRSRFDICVIGVFVAWLVLFVIGYYFYGPTRGHPALQVFGGFPLGMLAMYIATHVYGMP</sequence>
<feature type="transmembrane region" description="Helical" evidence="1">
    <location>
        <begin position="73"/>
        <end position="96"/>
    </location>
</feature>
<proteinExistence type="predicted"/>
<keyword evidence="1" id="KW-0812">Transmembrane</keyword>
<keyword evidence="1" id="KW-1133">Transmembrane helix</keyword>
<keyword evidence="1" id="KW-0472">Membrane</keyword>
<dbReference type="Proteomes" id="UP000190675">
    <property type="component" value="Chromosome I"/>
</dbReference>
<dbReference type="RefSeq" id="WP_154073734.1">
    <property type="nucleotide sequence ID" value="NZ_LT670818.1"/>
</dbReference>
<gene>
    <name evidence="2" type="ORF">SAMN05444169_8487</name>
</gene>
<evidence type="ECO:0000313" key="3">
    <source>
        <dbReference type="Proteomes" id="UP000190675"/>
    </source>
</evidence>
<dbReference type="OrthoDB" id="9845431at2"/>
<reference evidence="2 3" key="1">
    <citation type="submission" date="2016-11" db="EMBL/GenBank/DDBJ databases">
        <authorList>
            <person name="Jaros S."/>
            <person name="Januszkiewicz K."/>
            <person name="Wedrychowicz H."/>
        </authorList>
    </citation>
    <scope>NUCLEOTIDE SEQUENCE [LARGE SCALE GENOMIC DNA]</scope>
    <source>
        <strain evidence="2 3">GAS242</strain>
    </source>
</reference>